<evidence type="ECO:0000313" key="1">
    <source>
        <dbReference type="EMBL" id="KAL2542348.1"/>
    </source>
</evidence>
<proteinExistence type="predicted"/>
<keyword evidence="2" id="KW-1185">Reference proteome</keyword>
<organism evidence="1 2">
    <name type="scientific">Abeliophyllum distichum</name>
    <dbReference type="NCBI Taxonomy" id="126358"/>
    <lineage>
        <taxon>Eukaryota</taxon>
        <taxon>Viridiplantae</taxon>
        <taxon>Streptophyta</taxon>
        <taxon>Embryophyta</taxon>
        <taxon>Tracheophyta</taxon>
        <taxon>Spermatophyta</taxon>
        <taxon>Magnoliopsida</taxon>
        <taxon>eudicotyledons</taxon>
        <taxon>Gunneridae</taxon>
        <taxon>Pentapetalae</taxon>
        <taxon>asterids</taxon>
        <taxon>lamiids</taxon>
        <taxon>Lamiales</taxon>
        <taxon>Oleaceae</taxon>
        <taxon>Forsythieae</taxon>
        <taxon>Abeliophyllum</taxon>
    </lineage>
</organism>
<accession>A0ABD1W0A3</accession>
<name>A0ABD1W0A3_9LAMI</name>
<evidence type="ECO:0000313" key="2">
    <source>
        <dbReference type="Proteomes" id="UP001604336"/>
    </source>
</evidence>
<dbReference type="EMBL" id="JBFOLK010000001">
    <property type="protein sequence ID" value="KAL2542348.1"/>
    <property type="molecule type" value="Genomic_DNA"/>
</dbReference>
<comment type="caution">
    <text evidence="1">The sequence shown here is derived from an EMBL/GenBank/DDBJ whole genome shotgun (WGS) entry which is preliminary data.</text>
</comment>
<reference evidence="2" key="1">
    <citation type="submission" date="2024-07" db="EMBL/GenBank/DDBJ databases">
        <title>Two chromosome-level genome assemblies of Korean endemic species Abeliophyllum distichum and Forsythia ovata (Oleaceae).</title>
        <authorList>
            <person name="Jang H."/>
        </authorList>
    </citation>
    <scope>NUCLEOTIDE SEQUENCE [LARGE SCALE GENOMIC DNA]</scope>
</reference>
<dbReference type="Proteomes" id="UP001604336">
    <property type="component" value="Unassembled WGS sequence"/>
</dbReference>
<protein>
    <recommendedName>
        <fullName evidence="3">Retrotransposon gag domain-containing protein</fullName>
    </recommendedName>
</protein>
<evidence type="ECO:0008006" key="3">
    <source>
        <dbReference type="Google" id="ProtNLM"/>
    </source>
</evidence>
<dbReference type="AlphaFoldDB" id="A0ABD1W0A3"/>
<gene>
    <name evidence="1" type="ORF">Adt_03326</name>
</gene>
<sequence>MFDIEQYFFATTIEDEARRVMTAITYLGRDAKLWWQTKSADIYSNRAQRDLGSFQEIDQTMVFPGECGISGLMGTTKTETYWIHLRLCEILLRTYARYLRHVRKRIFSSLSWKG</sequence>